<dbReference type="EMBL" id="JBHSBM010000018">
    <property type="protein sequence ID" value="MFC4060225.1"/>
    <property type="molecule type" value="Genomic_DNA"/>
</dbReference>
<gene>
    <name evidence="1" type="ORF">ACFOWE_18125</name>
</gene>
<sequence>MFAFGLCVDERYLLPSLVALDSLAATLPAATRRQAAVRVLTSDLTRQHATTLADLAGRLGFGSFDLRWTQPMRAARMADTIYITATTYLRFEFTAAFVGRPYLVYVDADTLAVDDISPPLHDLPGDRLGLVADEFTPEVGRGQALPGLTGDRPHLAGRPYFNAGMWWAPTALLPAIRAGVRDALLTGRRYIFHNDQDALNLWQLDHGTVHPVAGRFNTYELARFLERSDWPRRYTSRSPHATGAALLHFVGSAKPWLPSCPPTEHVRLYRDQLRRTVRAVHRLGDLSVDAPACGRRP</sequence>
<organism evidence="1 2">
    <name type="scientific">Planomonospora corallina</name>
    <dbReference type="NCBI Taxonomy" id="1806052"/>
    <lineage>
        <taxon>Bacteria</taxon>
        <taxon>Bacillati</taxon>
        <taxon>Actinomycetota</taxon>
        <taxon>Actinomycetes</taxon>
        <taxon>Streptosporangiales</taxon>
        <taxon>Streptosporangiaceae</taxon>
        <taxon>Planomonospora</taxon>
    </lineage>
</organism>
<dbReference type="SUPFAM" id="SSF53448">
    <property type="entry name" value="Nucleotide-diphospho-sugar transferases"/>
    <property type="match status" value="1"/>
</dbReference>
<proteinExistence type="predicted"/>
<protein>
    <submittedName>
        <fullName evidence="1">Glycosyltransferase</fullName>
    </submittedName>
</protein>
<dbReference type="Gene3D" id="3.90.550.10">
    <property type="entry name" value="Spore Coat Polysaccharide Biosynthesis Protein SpsA, Chain A"/>
    <property type="match status" value="1"/>
</dbReference>
<dbReference type="Proteomes" id="UP001595850">
    <property type="component" value="Unassembled WGS sequence"/>
</dbReference>
<dbReference type="InterPro" id="IPR002495">
    <property type="entry name" value="Glyco_trans_8"/>
</dbReference>
<accession>A0ABV8IEG4</accession>
<dbReference type="InterPro" id="IPR029044">
    <property type="entry name" value="Nucleotide-diphossugar_trans"/>
</dbReference>
<reference evidence="2" key="1">
    <citation type="journal article" date="2019" name="Int. J. Syst. Evol. Microbiol.">
        <title>The Global Catalogue of Microorganisms (GCM) 10K type strain sequencing project: providing services to taxonomists for standard genome sequencing and annotation.</title>
        <authorList>
            <consortium name="The Broad Institute Genomics Platform"/>
            <consortium name="The Broad Institute Genome Sequencing Center for Infectious Disease"/>
            <person name="Wu L."/>
            <person name="Ma J."/>
        </authorList>
    </citation>
    <scope>NUCLEOTIDE SEQUENCE [LARGE SCALE GENOMIC DNA]</scope>
    <source>
        <strain evidence="2">TBRC 4489</strain>
    </source>
</reference>
<comment type="caution">
    <text evidence="1">The sequence shown here is derived from an EMBL/GenBank/DDBJ whole genome shotgun (WGS) entry which is preliminary data.</text>
</comment>
<evidence type="ECO:0000313" key="2">
    <source>
        <dbReference type="Proteomes" id="UP001595850"/>
    </source>
</evidence>
<dbReference type="RefSeq" id="WP_377289275.1">
    <property type="nucleotide sequence ID" value="NZ_JBHSBM010000018.1"/>
</dbReference>
<dbReference type="Pfam" id="PF01501">
    <property type="entry name" value="Glyco_transf_8"/>
    <property type="match status" value="1"/>
</dbReference>
<name>A0ABV8IEG4_9ACTN</name>
<evidence type="ECO:0000313" key="1">
    <source>
        <dbReference type="EMBL" id="MFC4060225.1"/>
    </source>
</evidence>
<keyword evidence="2" id="KW-1185">Reference proteome</keyword>